<dbReference type="PANTHER" id="PTHR10953">
    <property type="entry name" value="UBIQUITIN-ACTIVATING ENZYME E1"/>
    <property type="match status" value="1"/>
</dbReference>
<dbReference type="GO" id="GO:0005737">
    <property type="term" value="C:cytoplasm"/>
    <property type="evidence" value="ECO:0007669"/>
    <property type="project" value="TreeGrafter"/>
</dbReference>
<sequence length="384" mass="42125">MTPTTRSRKRTTSDQGEDIAIANVTAQSPSSRKAKKRKDDVDPEQPATAPEPTSNAMSEEEMALYDRQIRLWGLEAQTKMRTSRILIAGICGLSNEICKNIVLAGVGKVTLLDAHSVVERDLGAQFFLTAEDVGKNIAEAAAPRITNLNPRVHLNTISKDVGSMPNEFFKDFDLVLVAGKVPFATLVRINNICREQRIKFISCAVFGTNGYMFSDLLEYEYVEERNQTTDGVTTVKRTKKSETYCSLETARATKFNGMKPKLLKRISPVYFGLQILWEFEDAHKRLPAPDSKEDLESMLALRSEYISASGGDVKVMNALITPDVVRSLAQEAELELSPVCAIVGGIVSQDVLNIVSAKEVDVCNFFCFGDTVGGVVKALGAVSS</sequence>
<dbReference type="AlphaFoldDB" id="A0A1Y2BS65"/>
<gene>
    <name evidence="3" type="ORF">BCR33DRAFT_721516</name>
</gene>
<protein>
    <recommendedName>
        <fullName evidence="2">THIF-type NAD/FAD binding fold domain-containing protein</fullName>
    </recommendedName>
</protein>
<accession>A0A1Y2BS65</accession>
<dbReference type="InterPro" id="IPR035985">
    <property type="entry name" value="Ubiquitin-activating_enz"/>
</dbReference>
<keyword evidence="4" id="KW-1185">Reference proteome</keyword>
<dbReference type="InterPro" id="IPR000594">
    <property type="entry name" value="ThiF_NAD_FAD-bd"/>
</dbReference>
<dbReference type="STRING" id="329046.A0A1Y2BS65"/>
<dbReference type="Pfam" id="PF00899">
    <property type="entry name" value="ThiF"/>
    <property type="match status" value="1"/>
</dbReference>
<organism evidence="3 4">
    <name type="scientific">Rhizoclosmatium globosum</name>
    <dbReference type="NCBI Taxonomy" id="329046"/>
    <lineage>
        <taxon>Eukaryota</taxon>
        <taxon>Fungi</taxon>
        <taxon>Fungi incertae sedis</taxon>
        <taxon>Chytridiomycota</taxon>
        <taxon>Chytridiomycota incertae sedis</taxon>
        <taxon>Chytridiomycetes</taxon>
        <taxon>Chytridiales</taxon>
        <taxon>Chytriomycetaceae</taxon>
        <taxon>Rhizoclosmatium</taxon>
    </lineage>
</organism>
<dbReference type="Gene3D" id="3.40.50.720">
    <property type="entry name" value="NAD(P)-binding Rossmann-like Domain"/>
    <property type="match status" value="1"/>
</dbReference>
<feature type="region of interest" description="Disordered" evidence="1">
    <location>
        <begin position="1"/>
        <end position="59"/>
    </location>
</feature>
<feature type="domain" description="THIF-type NAD/FAD binding fold" evidence="2">
    <location>
        <begin position="65"/>
        <end position="368"/>
    </location>
</feature>
<dbReference type="GO" id="GO:0016925">
    <property type="term" value="P:protein sumoylation"/>
    <property type="evidence" value="ECO:0007669"/>
    <property type="project" value="TreeGrafter"/>
</dbReference>
<name>A0A1Y2BS65_9FUNG</name>
<evidence type="ECO:0000256" key="1">
    <source>
        <dbReference type="SAM" id="MobiDB-lite"/>
    </source>
</evidence>
<dbReference type="GO" id="GO:0031510">
    <property type="term" value="C:SUMO activating enzyme complex"/>
    <property type="evidence" value="ECO:0007669"/>
    <property type="project" value="TreeGrafter"/>
</dbReference>
<comment type="caution">
    <text evidence="3">The sequence shown here is derived from an EMBL/GenBank/DDBJ whole genome shotgun (WGS) entry which is preliminary data.</text>
</comment>
<dbReference type="InterPro" id="IPR045886">
    <property type="entry name" value="ThiF/MoeB/HesA"/>
</dbReference>
<evidence type="ECO:0000313" key="4">
    <source>
        <dbReference type="Proteomes" id="UP000193642"/>
    </source>
</evidence>
<evidence type="ECO:0000259" key="2">
    <source>
        <dbReference type="Pfam" id="PF00899"/>
    </source>
</evidence>
<evidence type="ECO:0000313" key="3">
    <source>
        <dbReference type="EMBL" id="ORY37467.1"/>
    </source>
</evidence>
<dbReference type="OrthoDB" id="1708823at2759"/>
<dbReference type="GO" id="GO:0019948">
    <property type="term" value="F:SUMO activating enzyme activity"/>
    <property type="evidence" value="ECO:0007669"/>
    <property type="project" value="TreeGrafter"/>
</dbReference>
<dbReference type="Proteomes" id="UP000193642">
    <property type="component" value="Unassembled WGS sequence"/>
</dbReference>
<dbReference type="PANTHER" id="PTHR10953:SF162">
    <property type="entry name" value="SUMO-ACTIVATING ENZYME SUBUNIT 1"/>
    <property type="match status" value="1"/>
</dbReference>
<dbReference type="SUPFAM" id="SSF69572">
    <property type="entry name" value="Activating enzymes of the ubiquitin-like proteins"/>
    <property type="match status" value="1"/>
</dbReference>
<reference evidence="3 4" key="1">
    <citation type="submission" date="2016-07" db="EMBL/GenBank/DDBJ databases">
        <title>Pervasive Adenine N6-methylation of Active Genes in Fungi.</title>
        <authorList>
            <consortium name="DOE Joint Genome Institute"/>
            <person name="Mondo S.J."/>
            <person name="Dannebaum R.O."/>
            <person name="Kuo R.C."/>
            <person name="Labutti K."/>
            <person name="Haridas S."/>
            <person name="Kuo A."/>
            <person name="Salamov A."/>
            <person name="Ahrendt S.R."/>
            <person name="Lipzen A."/>
            <person name="Sullivan W."/>
            <person name="Andreopoulos W.B."/>
            <person name="Clum A."/>
            <person name="Lindquist E."/>
            <person name="Daum C."/>
            <person name="Ramamoorthy G.K."/>
            <person name="Gryganskyi A."/>
            <person name="Culley D."/>
            <person name="Magnuson J.K."/>
            <person name="James T.Y."/>
            <person name="O'Malley M.A."/>
            <person name="Stajich J.E."/>
            <person name="Spatafora J.W."/>
            <person name="Visel A."/>
            <person name="Grigoriev I.V."/>
        </authorList>
    </citation>
    <scope>NUCLEOTIDE SEQUENCE [LARGE SCALE GENOMIC DNA]</scope>
    <source>
        <strain evidence="3 4">JEL800</strain>
    </source>
</reference>
<feature type="compositionally biased region" description="Basic residues" evidence="1">
    <location>
        <begin position="1"/>
        <end position="10"/>
    </location>
</feature>
<proteinExistence type="predicted"/>
<dbReference type="EMBL" id="MCGO01000050">
    <property type="protein sequence ID" value="ORY37467.1"/>
    <property type="molecule type" value="Genomic_DNA"/>
</dbReference>